<feature type="region of interest" description="Disordered" evidence="1">
    <location>
        <begin position="277"/>
        <end position="340"/>
    </location>
</feature>
<protein>
    <submittedName>
        <fullName evidence="2">Uncharacterized protein</fullName>
    </submittedName>
</protein>
<dbReference type="SUPFAM" id="SSF48371">
    <property type="entry name" value="ARM repeat"/>
    <property type="match status" value="1"/>
</dbReference>
<dbReference type="Gene3D" id="1.25.10.10">
    <property type="entry name" value="Leucine-rich Repeat Variant"/>
    <property type="match status" value="1"/>
</dbReference>
<name>A0A397FEI7_APHAT</name>
<proteinExistence type="predicted"/>
<feature type="region of interest" description="Disordered" evidence="1">
    <location>
        <begin position="449"/>
        <end position="507"/>
    </location>
</feature>
<dbReference type="VEuPathDB" id="FungiDB:H257_12685"/>
<dbReference type="Gene3D" id="1.25.40.20">
    <property type="entry name" value="Ankyrin repeat-containing domain"/>
    <property type="match status" value="2"/>
</dbReference>
<dbReference type="Pfam" id="PF13637">
    <property type="entry name" value="Ank_4"/>
    <property type="match status" value="1"/>
</dbReference>
<dbReference type="InterPro" id="IPR011989">
    <property type="entry name" value="ARM-like"/>
</dbReference>
<evidence type="ECO:0000313" key="3">
    <source>
        <dbReference type="Proteomes" id="UP000266196"/>
    </source>
</evidence>
<dbReference type="InterPro" id="IPR036770">
    <property type="entry name" value="Ankyrin_rpt-contain_sf"/>
</dbReference>
<dbReference type="InterPro" id="IPR016024">
    <property type="entry name" value="ARM-type_fold"/>
</dbReference>
<gene>
    <name evidence="2" type="ORF">DYB31_001111</name>
</gene>
<dbReference type="PANTHER" id="PTHR46586">
    <property type="entry name" value="ANKYRIN REPEAT-CONTAINING PROTEIN"/>
    <property type="match status" value="1"/>
</dbReference>
<dbReference type="AlphaFoldDB" id="A0A397FEI7"/>
<reference evidence="2 3" key="1">
    <citation type="submission" date="2018-08" db="EMBL/GenBank/DDBJ databases">
        <title>Aphanomyces genome sequencing and annotation.</title>
        <authorList>
            <person name="Minardi D."/>
            <person name="Oidtmann B."/>
            <person name="Van Der Giezen M."/>
            <person name="Studholme D.J."/>
        </authorList>
    </citation>
    <scope>NUCLEOTIDE SEQUENCE [LARGE SCALE GENOMIC DNA]</scope>
    <source>
        <strain evidence="2 3">197901</strain>
    </source>
</reference>
<dbReference type="VEuPathDB" id="FungiDB:H257_12686"/>
<sequence>MAPFATTAAATTTRRLFEEWFATYGHARLPLFLSCLPHMSDTVVLHAVATDCMHLLDTLGLDLDDFDNLVQVAAERGHLQAIVRLHEMAYESGTNDALVAAATNGHLNVVEYLADSHRTNAQQVAHAVVAAAARGNMAIVQFLTKNGSSSSSARAAFTMASANGHLPIVRWLYEHGTQDWSADAFTLAAAGGHVEVLTYLTQEKPRRGATMPAMDAAAMNGHLNVVQFLHQCRPADGCSAKALEGARLNGHTDVVAYLKLHGDHLIHETCNAKAHSDGVASRDLSPLNDIKDDGTPSKMPRHVGLVSETSRARGDMPSTSEKAVEVSVNTPDEPVDSNRKDNAHDVKVAAKCSCSMHRIVDASGSLEAGVDAATISATSVAAAPFQDFLQTILDEQKQKDLDVTMTNESSATTVIPGLSFAEKMAKLSTVVQVGPLDILPIQVESYDKATSMDPDDFPPLSPRHLSVQDDSISHEPEPANSPVQATSAGTSPRKSTSDLSAPPPVRLTKEEREQLLLSADLDAFLGKSGRVMERALIQASSFDVMKDYSVDGADADDDGGAAASSHALKLAHVYRDAKWTKGRAVTDIDVSPFYHYDYVVVGLLYSLNPGTAIAKHDAYSMAMVKILKCIRNMSMEPNTLENLDRAGTIPTLVQVLTDESSPQIKVRHLLGFTDTLSPLKQFVLPIMCDLASASATAREHLWACDGVTFFLTLLSDKFWQIDAMKAIAAWLVKIENVLLAPEHIQQIVLCFRTAEHQFENLLESLLEILSRSMRMNQALGRSSLFVMEILYRLSYPKPFVRKNLLKMLKCIFESHTAPVQFLVEFNIHPTILALAQETNQILIQEIASQLLQAILVSASVF</sequence>
<comment type="caution">
    <text evidence="2">The sequence shown here is derived from an EMBL/GenBank/DDBJ whole genome shotgun (WGS) entry which is preliminary data.</text>
</comment>
<dbReference type="PANTHER" id="PTHR46586:SF3">
    <property type="entry name" value="ANKYRIN REPEAT-CONTAINING PROTEIN"/>
    <property type="match status" value="1"/>
</dbReference>
<evidence type="ECO:0000256" key="1">
    <source>
        <dbReference type="SAM" id="MobiDB-lite"/>
    </source>
</evidence>
<dbReference type="InterPro" id="IPR002110">
    <property type="entry name" value="Ankyrin_rpt"/>
</dbReference>
<dbReference type="Proteomes" id="UP000266196">
    <property type="component" value="Unassembled WGS sequence"/>
</dbReference>
<feature type="compositionally biased region" description="Polar residues" evidence="1">
    <location>
        <begin position="481"/>
        <end position="499"/>
    </location>
</feature>
<dbReference type="EMBL" id="QUTE01007429">
    <property type="protein sequence ID" value="RHZ29401.1"/>
    <property type="molecule type" value="Genomic_DNA"/>
</dbReference>
<dbReference type="InterPro" id="IPR052050">
    <property type="entry name" value="SecEffector_AnkRepeat"/>
</dbReference>
<organism evidence="2 3">
    <name type="scientific">Aphanomyces astaci</name>
    <name type="common">Crayfish plague agent</name>
    <dbReference type="NCBI Taxonomy" id="112090"/>
    <lineage>
        <taxon>Eukaryota</taxon>
        <taxon>Sar</taxon>
        <taxon>Stramenopiles</taxon>
        <taxon>Oomycota</taxon>
        <taxon>Saprolegniomycetes</taxon>
        <taxon>Saprolegniales</taxon>
        <taxon>Verrucalvaceae</taxon>
        <taxon>Aphanomyces</taxon>
    </lineage>
</organism>
<evidence type="ECO:0000313" key="2">
    <source>
        <dbReference type="EMBL" id="RHZ29401.1"/>
    </source>
</evidence>
<dbReference type="SUPFAM" id="SSF48403">
    <property type="entry name" value="Ankyrin repeat"/>
    <property type="match status" value="1"/>
</dbReference>
<accession>A0A397FEI7</accession>